<dbReference type="InterPro" id="IPR042163">
    <property type="entry name" value="PHF12"/>
</dbReference>
<feature type="region of interest" description="Disordered" evidence="7">
    <location>
        <begin position="39"/>
        <end position="114"/>
    </location>
</feature>
<dbReference type="EMBL" id="JBJUIK010000009">
    <property type="protein sequence ID" value="KAL3518990.1"/>
    <property type="molecule type" value="Genomic_DNA"/>
</dbReference>
<dbReference type="PANTHER" id="PTHR46309:SF1">
    <property type="entry name" value="PHD FINGER PROTEIN 12"/>
    <property type="match status" value="1"/>
</dbReference>
<dbReference type="AlphaFoldDB" id="A0ABD2ZHQ4"/>
<comment type="caution">
    <text evidence="10">The sequence shown here is derived from an EMBL/GenBank/DDBJ whole genome shotgun (WGS) entry which is preliminary data.</text>
</comment>
<dbReference type="PROSITE" id="PS50016">
    <property type="entry name" value="ZF_PHD_2"/>
    <property type="match status" value="1"/>
</dbReference>
<evidence type="ECO:0000313" key="10">
    <source>
        <dbReference type="EMBL" id="KAL3518990.1"/>
    </source>
</evidence>
<dbReference type="InterPro" id="IPR001965">
    <property type="entry name" value="Znf_PHD"/>
</dbReference>
<dbReference type="PANTHER" id="PTHR46309">
    <property type="entry name" value="PHD FINGER PROTEIN 12"/>
    <property type="match status" value="1"/>
</dbReference>
<accession>A0ABD2ZHQ4</accession>
<feature type="non-terminal residue" evidence="10">
    <location>
        <position position="1"/>
    </location>
</feature>
<evidence type="ECO:0000259" key="9">
    <source>
        <dbReference type="PROSITE" id="PS51186"/>
    </source>
</evidence>
<dbReference type="Gene3D" id="3.40.630.30">
    <property type="match status" value="1"/>
</dbReference>
<feature type="region of interest" description="Disordered" evidence="7">
    <location>
        <begin position="154"/>
        <end position="179"/>
    </location>
</feature>
<feature type="compositionally biased region" description="Polar residues" evidence="7">
    <location>
        <begin position="45"/>
        <end position="55"/>
    </location>
</feature>
<dbReference type="GO" id="GO:0005634">
    <property type="term" value="C:nucleus"/>
    <property type="evidence" value="ECO:0007669"/>
    <property type="project" value="UniProtKB-SubCell"/>
</dbReference>
<keyword evidence="4" id="KW-0862">Zinc</keyword>
<feature type="region of interest" description="Disordered" evidence="7">
    <location>
        <begin position="307"/>
        <end position="331"/>
    </location>
</feature>
<keyword evidence="5" id="KW-0539">Nucleus</keyword>
<protein>
    <recommendedName>
        <fullName evidence="12">PHD-type domain-containing protein</fullName>
    </recommendedName>
</protein>
<dbReference type="InterPro" id="IPR032308">
    <property type="entry name" value="TDBD"/>
</dbReference>
<feature type="domain" description="N-acetyltransferase" evidence="9">
    <location>
        <begin position="834"/>
        <end position="984"/>
    </location>
</feature>
<dbReference type="Pfam" id="PF23209">
    <property type="entry name" value="IDM1_C"/>
    <property type="match status" value="1"/>
</dbReference>
<dbReference type="InterPro" id="IPR056511">
    <property type="entry name" value="IDM1_C"/>
</dbReference>
<dbReference type="Gene3D" id="3.30.40.10">
    <property type="entry name" value="Zinc/RING finger domain, C3HC4 (zinc finger)"/>
    <property type="match status" value="1"/>
</dbReference>
<reference evidence="10 11" key="1">
    <citation type="submission" date="2024-11" db="EMBL/GenBank/DDBJ databases">
        <title>A near-complete genome assembly of Cinchona calisaya.</title>
        <authorList>
            <person name="Lian D.C."/>
            <person name="Zhao X.W."/>
            <person name="Wei L."/>
        </authorList>
    </citation>
    <scope>NUCLEOTIDE SEQUENCE [LARGE SCALE GENOMIC DNA]</scope>
    <source>
        <tissue evidence="10">Nenye</tissue>
    </source>
</reference>
<feature type="compositionally biased region" description="Basic residues" evidence="7">
    <location>
        <begin position="162"/>
        <end position="172"/>
    </location>
</feature>
<keyword evidence="11" id="KW-1185">Reference proteome</keyword>
<evidence type="ECO:0000256" key="1">
    <source>
        <dbReference type="ARBA" id="ARBA00004123"/>
    </source>
</evidence>
<comment type="subcellular location">
    <subcellularLocation>
        <location evidence="1">Nucleus</location>
    </subcellularLocation>
</comment>
<keyword evidence="3 6" id="KW-0863">Zinc-finger</keyword>
<dbReference type="InterPro" id="IPR000182">
    <property type="entry name" value="GNAT_dom"/>
</dbReference>
<evidence type="ECO:0000256" key="6">
    <source>
        <dbReference type="PROSITE-ProRule" id="PRU00146"/>
    </source>
</evidence>
<dbReference type="SUPFAM" id="SSF55729">
    <property type="entry name" value="Acyl-CoA N-acyltransferases (Nat)"/>
    <property type="match status" value="1"/>
</dbReference>
<evidence type="ECO:0000256" key="2">
    <source>
        <dbReference type="ARBA" id="ARBA00022723"/>
    </source>
</evidence>
<feature type="compositionally biased region" description="Acidic residues" evidence="7">
    <location>
        <begin position="81"/>
        <end position="91"/>
    </location>
</feature>
<dbReference type="Proteomes" id="UP001630127">
    <property type="component" value="Unassembled WGS sequence"/>
</dbReference>
<evidence type="ECO:0000256" key="5">
    <source>
        <dbReference type="ARBA" id="ARBA00023242"/>
    </source>
</evidence>
<dbReference type="SMART" id="SM00249">
    <property type="entry name" value="PHD"/>
    <property type="match status" value="1"/>
</dbReference>
<dbReference type="InterPro" id="IPR013083">
    <property type="entry name" value="Znf_RING/FYVE/PHD"/>
</dbReference>
<dbReference type="InterPro" id="IPR016181">
    <property type="entry name" value="Acyl_CoA_acyltransferase"/>
</dbReference>
<dbReference type="InterPro" id="IPR011011">
    <property type="entry name" value="Znf_FYVE_PHD"/>
</dbReference>
<evidence type="ECO:0000256" key="4">
    <source>
        <dbReference type="ARBA" id="ARBA00022833"/>
    </source>
</evidence>
<proteinExistence type="predicted"/>
<evidence type="ECO:0000313" key="11">
    <source>
        <dbReference type="Proteomes" id="UP001630127"/>
    </source>
</evidence>
<evidence type="ECO:0000256" key="3">
    <source>
        <dbReference type="ARBA" id="ARBA00022771"/>
    </source>
</evidence>
<evidence type="ECO:0000256" key="7">
    <source>
        <dbReference type="SAM" id="MobiDB-lite"/>
    </source>
</evidence>
<evidence type="ECO:0000259" key="8">
    <source>
        <dbReference type="PROSITE" id="PS50016"/>
    </source>
</evidence>
<gene>
    <name evidence="10" type="ORF">ACH5RR_021579</name>
</gene>
<feature type="region of interest" description="Disordered" evidence="7">
    <location>
        <begin position="220"/>
        <end position="253"/>
    </location>
</feature>
<dbReference type="CDD" id="cd04301">
    <property type="entry name" value="NAT_SF"/>
    <property type="match status" value="1"/>
</dbReference>
<name>A0ABD2ZHQ4_9GENT</name>
<dbReference type="InterPro" id="IPR019787">
    <property type="entry name" value="Znf_PHD-finger"/>
</dbReference>
<feature type="domain" description="PHD-type" evidence="8">
    <location>
        <begin position="688"/>
        <end position="733"/>
    </location>
</feature>
<dbReference type="PROSITE" id="PS51186">
    <property type="entry name" value="GNAT"/>
    <property type="match status" value="1"/>
</dbReference>
<dbReference type="GO" id="GO:0008270">
    <property type="term" value="F:zinc ion binding"/>
    <property type="evidence" value="ECO:0007669"/>
    <property type="project" value="UniProtKB-KW"/>
</dbReference>
<dbReference type="InterPro" id="IPR054292">
    <property type="entry name" value="DUF7028"/>
</dbReference>
<dbReference type="Pfam" id="PF22970">
    <property type="entry name" value="DUF7028"/>
    <property type="match status" value="1"/>
</dbReference>
<keyword evidence="2" id="KW-0479">Metal-binding</keyword>
<dbReference type="SUPFAM" id="SSF57903">
    <property type="entry name" value="FYVE/PHD zinc finger"/>
    <property type="match status" value="1"/>
</dbReference>
<dbReference type="Pfam" id="PF16135">
    <property type="entry name" value="TDBD"/>
    <property type="match status" value="1"/>
</dbReference>
<feature type="compositionally biased region" description="Basic residues" evidence="7">
    <location>
        <begin position="480"/>
        <end position="492"/>
    </location>
</feature>
<evidence type="ECO:0008006" key="12">
    <source>
        <dbReference type="Google" id="ProtNLM"/>
    </source>
</evidence>
<sequence>GFLEIKNIEDICNWFLVEKMREGLRSNTRLIREREMLDLNKEPSENSQSPFSTDYFSAEEDRRDVDSGVNLDIARNANADDGGDEGEEGEGKDEKELKSDGGGNSEGVVGKDESHLPLTNVGLVVEGVNQSEVLGLGNSAADVCVWDVGASNGADESGGAVGKKRRGRKRKVVGSGLSGAEAVSLKEERAKVAKVREDGSKHEVLEYVQGNDMGGAVAAEAGVSTSQGRQEVSKGRRGRKRKVLESSSDNARPQIVGRVLRSRTMSSTVAEKQACREENACVGDEDSDLDVKIIGEEKIDESEQLARRGRKKLKGRRGRPKMHGKNGKSKVALGKKTKIGSGRNTNIPRAKVKVKNLVKDHKKKVASDFPKVIEKKSIHSSEGEIGRNEQKQLLRNQIISILIEAGWTIDYRPRANRDYQDAVYVDHQGRTYWSVTLAYKRLKQMVEDGTADAKAMSAFTPIPEDELSKLYRISKEKGKKCKKLPKVGRSKSGKGPDKTSAARSTDLSQCKEKLNAKPTLGEKSSRKKKVDSSEQENSVIFSGRRKSKSRRESGRNPCALLARCSEKDPVADGFKMYKGKHTLLSWMIDWETVSLGGKVQYMSQDRTALMLEGRITREGILCYCCDNVVTDLDFESHAGSTLGQPYNNIFLESGPSLLQCMRESWSKQEVNDNIGFQYVNVDAEDPNDDTCNICADGGDLTCCDGCPSTFHQNCLQMQDSPDGYWRCVYCSCKFCGVACGRDSLSDDYELFTCYFCEEKFHVHCRLVKDAIDIHSEDLSFCGMGCQKLFETLQKLLGVRHELEAGYSWTILRRQDVSCNATDSSKVVCNSKLAIALSIMDECFEPIIDSRSKINVIQSVIYSCGSNFKRLNCCRFCTFILERGDEIVSAAAIRVHGNHLAEMPFIGTRPSYRRQGMFRRLLTAIEMALSSIHVEKLVIPAVSELSETWTKVFGFLPLEESKRQEMKYMSLISFPGTNMLQKPLQKDQATEGKTCATGMELSKPTIENVKTAITPARNVNATSGNNLQENAEAAAAAVEYGASVTHGCSIDKHSITNGVEFTISSNNEMRHDFAGHLQLHTCVDTEENFGDKLVSLTLNTVAHKSSSDPIDETSLKSLSPNILPCPQPCLKSSNQSGSTLWNGESMCNATAHPEVARLPTTHSCNTGGGPEIDPSLDC</sequence>
<feature type="region of interest" description="Disordered" evidence="7">
    <location>
        <begin position="480"/>
        <end position="554"/>
    </location>
</feature>
<organism evidence="10 11">
    <name type="scientific">Cinchona calisaya</name>
    <dbReference type="NCBI Taxonomy" id="153742"/>
    <lineage>
        <taxon>Eukaryota</taxon>
        <taxon>Viridiplantae</taxon>
        <taxon>Streptophyta</taxon>
        <taxon>Embryophyta</taxon>
        <taxon>Tracheophyta</taxon>
        <taxon>Spermatophyta</taxon>
        <taxon>Magnoliopsida</taxon>
        <taxon>eudicotyledons</taxon>
        <taxon>Gunneridae</taxon>
        <taxon>Pentapetalae</taxon>
        <taxon>asterids</taxon>
        <taxon>lamiids</taxon>
        <taxon>Gentianales</taxon>
        <taxon>Rubiaceae</taxon>
        <taxon>Cinchonoideae</taxon>
        <taxon>Cinchoneae</taxon>
        <taxon>Cinchona</taxon>
    </lineage>
</organism>